<dbReference type="PROSITE" id="PS50011">
    <property type="entry name" value="PROTEIN_KINASE_DOM"/>
    <property type="match status" value="1"/>
</dbReference>
<dbReference type="Pfam" id="PF07714">
    <property type="entry name" value="PK_Tyr_Ser-Thr"/>
    <property type="match status" value="1"/>
</dbReference>
<proteinExistence type="inferred from homology"/>
<keyword evidence="14 24" id="KW-0675">Receptor</keyword>
<keyword evidence="25" id="KW-1185">Reference proteome</keyword>
<evidence type="ECO:0000256" key="14">
    <source>
        <dbReference type="ARBA" id="ARBA00023170"/>
    </source>
</evidence>
<keyword evidence="12 20" id="KW-0472">Membrane</keyword>
<evidence type="ECO:0000259" key="23">
    <source>
        <dbReference type="PROSITE" id="PS50948"/>
    </source>
</evidence>
<dbReference type="InterPro" id="IPR003609">
    <property type="entry name" value="Pan_app"/>
</dbReference>
<dbReference type="PROSITE" id="PS50948">
    <property type="entry name" value="PAN"/>
    <property type="match status" value="1"/>
</dbReference>
<comment type="caution">
    <text evidence="24">The sequence shown here is derived from an EMBL/GenBank/DDBJ whole genome shotgun (WGS) entry which is preliminary data.</text>
</comment>
<evidence type="ECO:0000256" key="11">
    <source>
        <dbReference type="ARBA" id="ARBA00022989"/>
    </source>
</evidence>
<evidence type="ECO:0000256" key="12">
    <source>
        <dbReference type="ARBA" id="ARBA00023136"/>
    </source>
</evidence>
<keyword evidence="8 18" id="KW-0547">Nucleotide-binding</keyword>
<dbReference type="FunFam" id="1.10.510.10:FF:000060">
    <property type="entry name" value="G-type lectin S-receptor-like serine/threonine-protein kinase"/>
    <property type="match status" value="1"/>
</dbReference>
<dbReference type="PANTHER" id="PTHR27002">
    <property type="entry name" value="RECEPTOR-LIKE SERINE/THREONINE-PROTEIN KINASE SD1-8"/>
    <property type="match status" value="1"/>
</dbReference>
<organism evidence="24 25">
    <name type="scientific">Heracleum sosnowskyi</name>
    <dbReference type="NCBI Taxonomy" id="360622"/>
    <lineage>
        <taxon>Eukaryota</taxon>
        <taxon>Viridiplantae</taxon>
        <taxon>Streptophyta</taxon>
        <taxon>Embryophyta</taxon>
        <taxon>Tracheophyta</taxon>
        <taxon>Spermatophyta</taxon>
        <taxon>Magnoliopsida</taxon>
        <taxon>eudicotyledons</taxon>
        <taxon>Gunneridae</taxon>
        <taxon>Pentapetalae</taxon>
        <taxon>asterids</taxon>
        <taxon>campanulids</taxon>
        <taxon>Apiales</taxon>
        <taxon>Apiaceae</taxon>
        <taxon>Apioideae</taxon>
        <taxon>apioid superclade</taxon>
        <taxon>Tordylieae</taxon>
        <taxon>Tordyliinae</taxon>
        <taxon>Heracleum</taxon>
    </lineage>
</organism>
<accession>A0AAD8M7M0</accession>
<feature type="binding site" evidence="19">
    <location>
        <position position="599"/>
    </location>
    <ligand>
        <name>ATP</name>
        <dbReference type="ChEBI" id="CHEBI:30616"/>
    </ligand>
</feature>
<dbReference type="InterPro" id="IPR021820">
    <property type="entry name" value="S-locus_recpt_kinase_C"/>
</dbReference>
<dbReference type="InterPro" id="IPR011009">
    <property type="entry name" value="Kinase-like_dom_sf"/>
</dbReference>
<evidence type="ECO:0000259" key="22">
    <source>
        <dbReference type="PROSITE" id="PS50927"/>
    </source>
</evidence>
<evidence type="ECO:0000313" key="24">
    <source>
        <dbReference type="EMBL" id="KAK1362507.1"/>
    </source>
</evidence>
<dbReference type="FunFam" id="2.90.10.10:FF:000004">
    <property type="entry name" value="G-type lectin S-receptor-like serine/threonine-protein kinase"/>
    <property type="match status" value="1"/>
</dbReference>
<dbReference type="PROSITE" id="PS00107">
    <property type="entry name" value="PROTEIN_KINASE_ATP"/>
    <property type="match status" value="1"/>
</dbReference>
<dbReference type="Pfam" id="PF00954">
    <property type="entry name" value="S_locus_glycop"/>
    <property type="match status" value="1"/>
</dbReference>
<evidence type="ECO:0000256" key="16">
    <source>
        <dbReference type="ARBA" id="ARBA00047899"/>
    </source>
</evidence>
<evidence type="ECO:0000256" key="5">
    <source>
        <dbReference type="ARBA" id="ARBA00022679"/>
    </source>
</evidence>
<sequence>MIHSFIVFQNLSPTTGKLAISNHKKSRVLVFGNLSILMLKTVRIFELLPYFVECTEKKRSRISNASMQGTIIVFMSSYLFSILLFSSATDTITANQTLRDGETIVSARGEFEMGFFSPNGNTQNRYFGIWFKKISNGTVIWVANRGTPISTTSGILRVTSQGIVVSTDQTTVNIVWSSNSSSSVTNPVAQLLDTGNLVFGHENEIKKQNFMWQSSDHPVDNLLPGMKLGFDLATGIDRYFRPWVIDSNPFPANYICRVDRNGFPQVILWDNSNVLYRLGPWVGSKFSGYPDRKPNNIYTTRFVVTRTEAYYMIDLVNSSESAIARLTFRPNGYLSYLIWNSQKHEWSNFLSFPGYDCDSYGTCGINGVCNAFNSSKCECMEGFDFLKDVGRRPNQRSSGCSRNVQLKCGKGDGFIKYRLLKLPDTRWSWYNMSLSLVECEAKCLKDCNCTAYSNTDMRNGGSGCLLWFGDLYDMQGYSEDGQDLYVRLVESELKAKTQRSKNSKKPVLIVLIPVLVVLAAVLGFFFLYILRKRRLNRAANLKSDATDERERESLDLPLFDFVQIANATDNFSSNNKLGEGGFGTVYKGLMEDGKEIAVKRLSKTSRQGTKEFKNEVVCIAKHQHRNLVKLVGCCIEQDEMMLIYEYLPNKSLDFFIFDATRSKLLDWATRFNIINGIARGLLYLHRDSRLRIIHRDLKVSNILLDKDLNPKISDFGLARIFGGDETQANTRRVVGTYGYMSPEYQLDGLFSVKSDVFSFGVLVLEIVSGKKNRGFFHPDHHHNLLGHAWNLFKEGMSEEMIDSQLSYKVHLSEVLRSIHIGLLCVQQNPEDRPSMSYVVMMLGSELILPQPKKPGFFVERNEFVPESQNISLSCKEMSITLLEAR</sequence>
<evidence type="ECO:0000256" key="8">
    <source>
        <dbReference type="ARBA" id="ARBA00022741"/>
    </source>
</evidence>
<dbReference type="GO" id="GO:0005886">
    <property type="term" value="C:plasma membrane"/>
    <property type="evidence" value="ECO:0007669"/>
    <property type="project" value="UniProtKB-SubCell"/>
</dbReference>
<evidence type="ECO:0000256" key="17">
    <source>
        <dbReference type="ARBA" id="ARBA00048679"/>
    </source>
</evidence>
<dbReference type="InterPro" id="IPR008271">
    <property type="entry name" value="Ser/Thr_kinase_AS"/>
</dbReference>
<feature type="domain" description="Apple" evidence="23">
    <location>
        <begin position="408"/>
        <end position="489"/>
    </location>
</feature>
<keyword evidence="5 18" id="KW-0808">Transferase</keyword>
<dbReference type="SMART" id="SM00473">
    <property type="entry name" value="PAN_AP"/>
    <property type="match status" value="1"/>
</dbReference>
<keyword evidence="2" id="KW-1003">Cell membrane</keyword>
<dbReference type="SMART" id="SM00108">
    <property type="entry name" value="B_lectin"/>
    <property type="match status" value="1"/>
</dbReference>
<comment type="similarity">
    <text evidence="18">Belongs to the protein kinase superfamily. Ser/Thr protein kinase family.</text>
</comment>
<evidence type="ECO:0000256" key="15">
    <source>
        <dbReference type="ARBA" id="ARBA00023180"/>
    </source>
</evidence>
<dbReference type="AlphaFoldDB" id="A0AAD8M7M0"/>
<evidence type="ECO:0000256" key="9">
    <source>
        <dbReference type="ARBA" id="ARBA00022777"/>
    </source>
</evidence>
<comment type="catalytic activity">
    <reaction evidence="16 18">
        <text>L-threonyl-[protein] + ATP = O-phospho-L-threonyl-[protein] + ADP + H(+)</text>
        <dbReference type="Rhea" id="RHEA:46608"/>
        <dbReference type="Rhea" id="RHEA-COMP:11060"/>
        <dbReference type="Rhea" id="RHEA-COMP:11605"/>
        <dbReference type="ChEBI" id="CHEBI:15378"/>
        <dbReference type="ChEBI" id="CHEBI:30013"/>
        <dbReference type="ChEBI" id="CHEBI:30616"/>
        <dbReference type="ChEBI" id="CHEBI:61977"/>
        <dbReference type="ChEBI" id="CHEBI:456216"/>
        <dbReference type="EC" id="2.7.11.1"/>
    </reaction>
</comment>
<dbReference type="GO" id="GO:0005524">
    <property type="term" value="F:ATP binding"/>
    <property type="evidence" value="ECO:0007669"/>
    <property type="project" value="UniProtKB-UniRule"/>
</dbReference>
<dbReference type="SUPFAM" id="SSF56112">
    <property type="entry name" value="Protein kinase-like (PK-like)"/>
    <property type="match status" value="1"/>
</dbReference>
<dbReference type="Gene3D" id="3.30.200.20">
    <property type="entry name" value="Phosphorylase Kinase, domain 1"/>
    <property type="match status" value="1"/>
</dbReference>
<dbReference type="FunFam" id="3.30.200.20:FF:000195">
    <property type="entry name" value="G-type lectin S-receptor-like serine/threonine-protein kinase"/>
    <property type="match status" value="1"/>
</dbReference>
<dbReference type="Pfam" id="PF08276">
    <property type="entry name" value="PAN_2"/>
    <property type="match status" value="1"/>
</dbReference>
<evidence type="ECO:0000256" key="1">
    <source>
        <dbReference type="ARBA" id="ARBA00004251"/>
    </source>
</evidence>
<feature type="domain" description="Protein kinase" evidence="21">
    <location>
        <begin position="571"/>
        <end position="847"/>
    </location>
</feature>
<evidence type="ECO:0000256" key="2">
    <source>
        <dbReference type="ARBA" id="ARBA00022475"/>
    </source>
</evidence>
<keyword evidence="6 20" id="KW-0812">Transmembrane</keyword>
<gene>
    <name evidence="24" type="ORF">POM88_046981</name>
</gene>
<dbReference type="InterPro" id="IPR001480">
    <property type="entry name" value="Bulb-type_lectin_dom"/>
</dbReference>
<evidence type="ECO:0000256" key="7">
    <source>
        <dbReference type="ARBA" id="ARBA00022729"/>
    </source>
</evidence>
<dbReference type="PROSITE" id="PS00108">
    <property type="entry name" value="PROTEIN_KINASE_ST"/>
    <property type="match status" value="1"/>
</dbReference>
<evidence type="ECO:0000256" key="6">
    <source>
        <dbReference type="ARBA" id="ARBA00022692"/>
    </source>
</evidence>
<feature type="domain" description="Bulb-type lectin" evidence="22">
    <location>
        <begin position="89"/>
        <end position="212"/>
    </location>
</feature>
<evidence type="ECO:0000256" key="4">
    <source>
        <dbReference type="ARBA" id="ARBA00022553"/>
    </source>
</evidence>
<evidence type="ECO:0000256" key="13">
    <source>
        <dbReference type="ARBA" id="ARBA00023157"/>
    </source>
</evidence>
<dbReference type="GO" id="GO:0004674">
    <property type="term" value="F:protein serine/threonine kinase activity"/>
    <property type="evidence" value="ECO:0007669"/>
    <property type="project" value="UniProtKB-KW"/>
</dbReference>
<keyword evidence="9 18" id="KW-0418">Kinase</keyword>
<dbReference type="InterPro" id="IPR017441">
    <property type="entry name" value="Protein_kinase_ATP_BS"/>
</dbReference>
<dbReference type="FunFam" id="3.50.4.10:FF:000002">
    <property type="entry name" value="G-type lectin S-receptor-like serine/threonine-protein kinase"/>
    <property type="match status" value="1"/>
</dbReference>
<keyword evidence="4" id="KW-0597">Phosphoprotein</keyword>
<dbReference type="EC" id="2.7.11.1" evidence="18"/>
<comment type="catalytic activity">
    <reaction evidence="17 18">
        <text>L-seryl-[protein] + ATP = O-phospho-L-seryl-[protein] + ADP + H(+)</text>
        <dbReference type="Rhea" id="RHEA:17989"/>
        <dbReference type="Rhea" id="RHEA-COMP:9863"/>
        <dbReference type="Rhea" id="RHEA-COMP:11604"/>
        <dbReference type="ChEBI" id="CHEBI:15378"/>
        <dbReference type="ChEBI" id="CHEBI:29999"/>
        <dbReference type="ChEBI" id="CHEBI:30616"/>
        <dbReference type="ChEBI" id="CHEBI:83421"/>
        <dbReference type="ChEBI" id="CHEBI:456216"/>
        <dbReference type="EC" id="2.7.11.1"/>
    </reaction>
</comment>
<keyword evidence="3 18" id="KW-0723">Serine/threonine-protein kinase</keyword>
<name>A0AAD8M7M0_9APIA</name>
<evidence type="ECO:0000256" key="19">
    <source>
        <dbReference type="PROSITE-ProRule" id="PRU10141"/>
    </source>
</evidence>
<dbReference type="PIRSF" id="PIRSF000641">
    <property type="entry name" value="SRK"/>
    <property type="match status" value="1"/>
</dbReference>
<evidence type="ECO:0000313" key="25">
    <source>
        <dbReference type="Proteomes" id="UP001237642"/>
    </source>
</evidence>
<dbReference type="InterPro" id="IPR000858">
    <property type="entry name" value="S_locus_glycoprot_dom"/>
</dbReference>
<dbReference type="PANTHER" id="PTHR27002:SF851">
    <property type="entry name" value="G-TYPE LECTIN S-RECEPTOR-LIKE SERINE_THREONINE-PROTEIN KINASE SD1-1"/>
    <property type="match status" value="1"/>
</dbReference>
<dbReference type="CDD" id="cd00028">
    <property type="entry name" value="B_lectin"/>
    <property type="match status" value="1"/>
</dbReference>
<dbReference type="Proteomes" id="UP001237642">
    <property type="component" value="Unassembled WGS sequence"/>
</dbReference>
<evidence type="ECO:0000256" key="10">
    <source>
        <dbReference type="ARBA" id="ARBA00022840"/>
    </source>
</evidence>
<evidence type="ECO:0000256" key="3">
    <source>
        <dbReference type="ARBA" id="ARBA00022527"/>
    </source>
</evidence>
<keyword evidence="11 20" id="KW-1133">Transmembrane helix</keyword>
<reference evidence="24" key="2">
    <citation type="submission" date="2023-05" db="EMBL/GenBank/DDBJ databases">
        <authorList>
            <person name="Schelkunov M.I."/>
        </authorList>
    </citation>
    <scope>NUCLEOTIDE SEQUENCE</scope>
    <source>
        <strain evidence="24">Hsosn_3</strain>
        <tissue evidence="24">Leaf</tissue>
    </source>
</reference>
<dbReference type="InterPro" id="IPR036426">
    <property type="entry name" value="Bulb-type_lectin_dom_sf"/>
</dbReference>
<keyword evidence="10 18" id="KW-0067">ATP-binding</keyword>
<feature type="transmembrane region" description="Helical" evidence="20">
    <location>
        <begin position="69"/>
        <end position="88"/>
    </location>
</feature>
<dbReference type="CDD" id="cd14066">
    <property type="entry name" value="STKc_IRAK"/>
    <property type="match status" value="1"/>
</dbReference>
<evidence type="ECO:0000256" key="18">
    <source>
        <dbReference type="PIRNR" id="PIRNR000641"/>
    </source>
</evidence>
<dbReference type="Pfam" id="PF11883">
    <property type="entry name" value="DUF3403"/>
    <property type="match status" value="1"/>
</dbReference>
<dbReference type="SMART" id="SM00220">
    <property type="entry name" value="S_TKc"/>
    <property type="match status" value="1"/>
</dbReference>
<dbReference type="EMBL" id="JAUIZM010000010">
    <property type="protein sequence ID" value="KAK1362507.1"/>
    <property type="molecule type" value="Genomic_DNA"/>
</dbReference>
<dbReference type="Pfam" id="PF01453">
    <property type="entry name" value="B_lectin"/>
    <property type="match status" value="1"/>
</dbReference>
<dbReference type="InterPro" id="IPR001245">
    <property type="entry name" value="Ser-Thr/Tyr_kinase_cat_dom"/>
</dbReference>
<keyword evidence="7" id="KW-0732">Signal</keyword>
<comment type="subcellular location">
    <subcellularLocation>
        <location evidence="1">Cell membrane</location>
        <topology evidence="1">Single-pass type I membrane protein</topology>
    </subcellularLocation>
</comment>
<dbReference type="CDD" id="cd01098">
    <property type="entry name" value="PAN_AP_plant"/>
    <property type="match status" value="1"/>
</dbReference>
<dbReference type="GO" id="GO:0048544">
    <property type="term" value="P:recognition of pollen"/>
    <property type="evidence" value="ECO:0007669"/>
    <property type="project" value="InterPro"/>
</dbReference>
<feature type="transmembrane region" description="Helical" evidence="20">
    <location>
        <begin position="507"/>
        <end position="530"/>
    </location>
</feature>
<reference evidence="24" key="1">
    <citation type="submission" date="2023-02" db="EMBL/GenBank/DDBJ databases">
        <title>Genome of toxic invasive species Heracleum sosnowskyi carries increased number of genes despite the absence of recent whole-genome duplications.</title>
        <authorList>
            <person name="Schelkunov M."/>
            <person name="Shtratnikova V."/>
            <person name="Makarenko M."/>
            <person name="Klepikova A."/>
            <person name="Omelchenko D."/>
            <person name="Novikova G."/>
            <person name="Obukhova E."/>
            <person name="Bogdanov V."/>
            <person name="Penin A."/>
            <person name="Logacheva M."/>
        </authorList>
    </citation>
    <scope>NUCLEOTIDE SEQUENCE</scope>
    <source>
        <strain evidence="24">Hsosn_3</strain>
        <tissue evidence="24">Leaf</tissue>
    </source>
</reference>
<evidence type="ECO:0000259" key="21">
    <source>
        <dbReference type="PROSITE" id="PS50011"/>
    </source>
</evidence>
<dbReference type="SUPFAM" id="SSF51110">
    <property type="entry name" value="alpha-D-mannose-specific plant lectins"/>
    <property type="match status" value="1"/>
</dbReference>
<dbReference type="InterPro" id="IPR024171">
    <property type="entry name" value="SRK-like_kinase"/>
</dbReference>
<keyword evidence="13" id="KW-1015">Disulfide bond</keyword>
<evidence type="ECO:0000256" key="20">
    <source>
        <dbReference type="SAM" id="Phobius"/>
    </source>
</evidence>
<dbReference type="Gene3D" id="1.10.510.10">
    <property type="entry name" value="Transferase(Phosphotransferase) domain 1"/>
    <property type="match status" value="1"/>
</dbReference>
<dbReference type="InterPro" id="IPR000719">
    <property type="entry name" value="Prot_kinase_dom"/>
</dbReference>
<dbReference type="Gene3D" id="2.90.10.10">
    <property type="entry name" value="Bulb-type lectin domain"/>
    <property type="match status" value="1"/>
</dbReference>
<protein>
    <recommendedName>
        <fullName evidence="18">Receptor-like serine/threonine-protein kinase</fullName>
        <ecNumber evidence="18">2.7.11.1</ecNumber>
    </recommendedName>
</protein>
<feature type="transmembrane region" description="Helical" evidence="20">
    <location>
        <begin position="28"/>
        <end position="48"/>
    </location>
</feature>
<dbReference type="PROSITE" id="PS50927">
    <property type="entry name" value="BULB_LECTIN"/>
    <property type="match status" value="1"/>
</dbReference>
<keyword evidence="15" id="KW-0325">Glycoprotein</keyword>